<feature type="domain" description="G-protein coupled receptors family 1 profile" evidence="12">
    <location>
        <begin position="1"/>
        <end position="148"/>
    </location>
</feature>
<dbReference type="PROSITE" id="PS50262">
    <property type="entry name" value="G_PROTEIN_RECEP_F1_2"/>
    <property type="match status" value="1"/>
</dbReference>
<keyword evidence="14" id="KW-1185">Reference proteome</keyword>
<comment type="similarity">
    <text evidence="2">Belongs to the G-protein coupled receptor 1 family.</text>
</comment>
<keyword evidence="9" id="KW-0807">Transducer</keyword>
<keyword evidence="8" id="KW-0325">Glycoprotein</keyword>
<dbReference type="InterPro" id="IPR000276">
    <property type="entry name" value="GPCR_Rhodpsn"/>
</dbReference>
<evidence type="ECO:0000259" key="12">
    <source>
        <dbReference type="PROSITE" id="PS50262"/>
    </source>
</evidence>
<keyword evidence="3 11" id="KW-0812">Transmembrane</keyword>
<keyword evidence="7" id="KW-0675">Receptor</keyword>
<feature type="transmembrane region" description="Helical" evidence="11">
    <location>
        <begin position="132"/>
        <end position="151"/>
    </location>
</feature>
<dbReference type="Gene3D" id="1.20.1070.10">
    <property type="entry name" value="Rhodopsin 7-helix transmembrane proteins"/>
    <property type="match status" value="1"/>
</dbReference>
<evidence type="ECO:0000256" key="4">
    <source>
        <dbReference type="ARBA" id="ARBA00022989"/>
    </source>
</evidence>
<evidence type="ECO:0000256" key="1">
    <source>
        <dbReference type="ARBA" id="ARBA00004141"/>
    </source>
</evidence>
<accession>A0AAN9TSZ1</accession>
<protein>
    <recommendedName>
        <fullName evidence="12">G-protein coupled receptors family 1 profile domain-containing protein</fullName>
    </recommendedName>
</protein>
<dbReference type="PRINTS" id="PR00237">
    <property type="entry name" value="GPCRRHODOPSN"/>
</dbReference>
<organism evidence="13 14">
    <name type="scientific">Parthenolecanium corni</name>
    <dbReference type="NCBI Taxonomy" id="536013"/>
    <lineage>
        <taxon>Eukaryota</taxon>
        <taxon>Metazoa</taxon>
        <taxon>Ecdysozoa</taxon>
        <taxon>Arthropoda</taxon>
        <taxon>Hexapoda</taxon>
        <taxon>Insecta</taxon>
        <taxon>Pterygota</taxon>
        <taxon>Neoptera</taxon>
        <taxon>Paraneoptera</taxon>
        <taxon>Hemiptera</taxon>
        <taxon>Sternorrhyncha</taxon>
        <taxon>Coccoidea</taxon>
        <taxon>Coccidae</taxon>
        <taxon>Parthenolecanium</taxon>
    </lineage>
</organism>
<reference evidence="13 14" key="1">
    <citation type="submission" date="2024-03" db="EMBL/GenBank/DDBJ databases">
        <title>Adaptation during the transition from Ophiocordyceps entomopathogen to insect associate is accompanied by gene loss and intensified selection.</title>
        <authorList>
            <person name="Ward C.M."/>
            <person name="Onetto C.A."/>
            <person name="Borneman A.R."/>
        </authorList>
    </citation>
    <scope>NUCLEOTIDE SEQUENCE [LARGE SCALE GENOMIC DNA]</scope>
    <source>
        <strain evidence="13">AWRI1</strain>
        <tissue evidence="13">Single Adult Female</tissue>
    </source>
</reference>
<evidence type="ECO:0000256" key="3">
    <source>
        <dbReference type="ARBA" id="ARBA00022692"/>
    </source>
</evidence>
<name>A0AAN9TSZ1_9HEMI</name>
<keyword evidence="4 11" id="KW-1133">Transmembrane helix</keyword>
<dbReference type="Pfam" id="PF00001">
    <property type="entry name" value="7tm_1"/>
    <property type="match status" value="1"/>
</dbReference>
<evidence type="ECO:0000313" key="14">
    <source>
        <dbReference type="Proteomes" id="UP001367676"/>
    </source>
</evidence>
<evidence type="ECO:0000256" key="5">
    <source>
        <dbReference type="ARBA" id="ARBA00023040"/>
    </source>
</evidence>
<evidence type="ECO:0000256" key="6">
    <source>
        <dbReference type="ARBA" id="ARBA00023136"/>
    </source>
</evidence>
<keyword evidence="10" id="KW-0844">Vision</keyword>
<dbReference type="InterPro" id="IPR050125">
    <property type="entry name" value="GPCR_opsins"/>
</dbReference>
<sequence length="259" mass="29495">MALTLEGPGRVVYDIVLIWMRHFSKDQVACSVDWQSRDINSSSYIAFLFTFALFLPLIVIGFSYYKILRTVKHVNMMTTVRNMGAVRKAEARVAFMVFLMVCAFLLAWGPYAVFSLIIAFTEYSLSPTVSMTPSLFAKSSVCYNPIIYFYFNSELRKSWLNRLWRRNQEAGTSNDVRNIQLSNMKSPNAQTPNDNQATAMNEPQGVTLISNINSSDSVENLGSNSRKRDVNLIELIPYNTLPFVQRKADRRTPSLPNII</sequence>
<keyword evidence="10" id="KW-0716">Sensory transduction</keyword>
<evidence type="ECO:0000256" key="2">
    <source>
        <dbReference type="ARBA" id="ARBA00010663"/>
    </source>
</evidence>
<dbReference type="GO" id="GO:0007601">
    <property type="term" value="P:visual perception"/>
    <property type="evidence" value="ECO:0007669"/>
    <property type="project" value="UniProtKB-KW"/>
</dbReference>
<evidence type="ECO:0000313" key="13">
    <source>
        <dbReference type="EMBL" id="KAK7603583.1"/>
    </source>
</evidence>
<feature type="transmembrane region" description="Helical" evidence="11">
    <location>
        <begin position="44"/>
        <end position="67"/>
    </location>
</feature>
<comment type="caution">
    <text evidence="13">The sequence shown here is derived from an EMBL/GenBank/DDBJ whole genome shotgun (WGS) entry which is preliminary data.</text>
</comment>
<evidence type="ECO:0000256" key="9">
    <source>
        <dbReference type="ARBA" id="ARBA00023224"/>
    </source>
</evidence>
<dbReference type="GO" id="GO:0016020">
    <property type="term" value="C:membrane"/>
    <property type="evidence" value="ECO:0007669"/>
    <property type="project" value="UniProtKB-SubCell"/>
</dbReference>
<comment type="subcellular location">
    <subcellularLocation>
        <location evidence="1">Membrane</location>
        <topology evidence="1">Multi-pass membrane protein</topology>
    </subcellularLocation>
</comment>
<dbReference type="Proteomes" id="UP001367676">
    <property type="component" value="Unassembled WGS sequence"/>
</dbReference>
<gene>
    <name evidence="13" type="ORF">V9T40_003582</name>
</gene>
<dbReference type="AlphaFoldDB" id="A0AAN9TSZ1"/>
<evidence type="ECO:0000256" key="10">
    <source>
        <dbReference type="ARBA" id="ARBA00023305"/>
    </source>
</evidence>
<feature type="transmembrane region" description="Helical" evidence="11">
    <location>
        <begin position="93"/>
        <end position="120"/>
    </location>
</feature>
<proteinExistence type="inferred from homology"/>
<dbReference type="PANTHER" id="PTHR24240">
    <property type="entry name" value="OPSIN"/>
    <property type="match status" value="1"/>
</dbReference>
<evidence type="ECO:0000256" key="7">
    <source>
        <dbReference type="ARBA" id="ARBA00023170"/>
    </source>
</evidence>
<keyword evidence="5" id="KW-0297">G-protein coupled receptor</keyword>
<dbReference type="SUPFAM" id="SSF81321">
    <property type="entry name" value="Family A G protein-coupled receptor-like"/>
    <property type="match status" value="1"/>
</dbReference>
<dbReference type="InterPro" id="IPR017452">
    <property type="entry name" value="GPCR_Rhodpsn_7TM"/>
</dbReference>
<dbReference type="EMBL" id="JBBCAQ010000006">
    <property type="protein sequence ID" value="KAK7603583.1"/>
    <property type="molecule type" value="Genomic_DNA"/>
</dbReference>
<evidence type="ECO:0000256" key="11">
    <source>
        <dbReference type="SAM" id="Phobius"/>
    </source>
</evidence>
<keyword evidence="6 11" id="KW-0472">Membrane</keyword>
<dbReference type="GO" id="GO:0004930">
    <property type="term" value="F:G protein-coupled receptor activity"/>
    <property type="evidence" value="ECO:0007669"/>
    <property type="project" value="UniProtKB-KW"/>
</dbReference>
<evidence type="ECO:0000256" key="8">
    <source>
        <dbReference type="ARBA" id="ARBA00023180"/>
    </source>
</evidence>